<dbReference type="OrthoDB" id="9035548at2"/>
<reference evidence="4" key="1">
    <citation type="submission" date="2011-03" db="EMBL/GenBank/DDBJ databases">
        <authorList>
            <person name="Voget S."/>
            <person name="Streit W.R."/>
            <person name="Jaeger K.E."/>
            <person name="Daniel R."/>
        </authorList>
    </citation>
    <scope>NUCLEOTIDE SEQUENCE [LARGE SCALE GENOMIC DNA]</scope>
    <source>
        <strain evidence="4">PG1</strain>
    </source>
</reference>
<keyword evidence="4" id="KW-1185">Reference proteome</keyword>
<gene>
    <name evidence="3" type="ORF">BGL_2c04300</name>
</gene>
<dbReference type="EMBL" id="CP002581">
    <property type="protein sequence ID" value="AJK48519.1"/>
    <property type="molecule type" value="Genomic_DNA"/>
</dbReference>
<evidence type="ECO:0000256" key="2">
    <source>
        <dbReference type="SAM" id="SignalP"/>
    </source>
</evidence>
<feature type="signal peptide" evidence="2">
    <location>
        <begin position="1"/>
        <end position="22"/>
    </location>
</feature>
<accession>A0A0B6S290</accession>
<dbReference type="HOGENOM" id="CLU_2521176_0_0_4"/>
<evidence type="ECO:0000313" key="4">
    <source>
        <dbReference type="Proteomes" id="UP000031838"/>
    </source>
</evidence>
<dbReference type="Proteomes" id="UP000031838">
    <property type="component" value="Chromosome 2"/>
</dbReference>
<organism evidence="3 4">
    <name type="scientific">Burkholderia plantarii</name>
    <dbReference type="NCBI Taxonomy" id="41899"/>
    <lineage>
        <taxon>Bacteria</taxon>
        <taxon>Pseudomonadati</taxon>
        <taxon>Pseudomonadota</taxon>
        <taxon>Betaproteobacteria</taxon>
        <taxon>Burkholderiales</taxon>
        <taxon>Burkholderiaceae</taxon>
        <taxon>Burkholderia</taxon>
    </lineage>
</organism>
<proteinExistence type="predicted"/>
<evidence type="ECO:0000256" key="1">
    <source>
        <dbReference type="SAM" id="MobiDB-lite"/>
    </source>
</evidence>
<dbReference type="Pfam" id="PF13663">
    <property type="entry name" value="DUF4148"/>
    <property type="match status" value="1"/>
</dbReference>
<name>A0A0B6S290_BURPL</name>
<feature type="region of interest" description="Disordered" evidence="1">
    <location>
        <begin position="70"/>
        <end position="98"/>
    </location>
</feature>
<reference evidence="3 4" key="2">
    <citation type="journal article" date="2016" name="Appl. Microbiol. Biotechnol.">
        <title>Mutations improving production and secretion of extracellular lipase by Burkholderia glumae PG1.</title>
        <authorList>
            <person name="Knapp A."/>
            <person name="Voget S."/>
            <person name="Gao R."/>
            <person name="Zaburannyi N."/>
            <person name="Krysciak D."/>
            <person name="Breuer M."/>
            <person name="Hauer B."/>
            <person name="Streit W.R."/>
            <person name="Muller R."/>
            <person name="Daniel R."/>
            <person name="Jaeger K.E."/>
        </authorList>
    </citation>
    <scope>NUCLEOTIDE SEQUENCE [LARGE SCALE GENOMIC DNA]</scope>
    <source>
        <strain evidence="3 4">PG1</strain>
    </source>
</reference>
<dbReference type="RefSeq" id="WP_042627146.1">
    <property type="nucleotide sequence ID" value="NZ_BSTO01000037.1"/>
</dbReference>
<dbReference type="KEGG" id="bpla:bpln_2g04650"/>
<dbReference type="InterPro" id="IPR025421">
    <property type="entry name" value="DUF4148"/>
</dbReference>
<keyword evidence="2" id="KW-0732">Signal</keyword>
<dbReference type="AlphaFoldDB" id="A0A0B6S290"/>
<sequence>MNRIAITLAALALSTTAVSAFADGGIGLSGSYGDLPHARNTSQLTRAQVRAELAQAQRDGSLAALRKTNSYPQGVELAQRPAQSESGGPANELASAEH</sequence>
<evidence type="ECO:0000313" key="3">
    <source>
        <dbReference type="EMBL" id="AJK48519.1"/>
    </source>
</evidence>
<dbReference type="KEGG" id="bgp:BGL_2c04300"/>
<protein>
    <submittedName>
        <fullName evidence="3">Putative exported protein</fullName>
    </submittedName>
</protein>
<feature type="chain" id="PRO_5002122199" evidence="2">
    <location>
        <begin position="23"/>
        <end position="98"/>
    </location>
</feature>